<keyword evidence="4" id="KW-1185">Reference proteome</keyword>
<evidence type="ECO:0000313" key="4">
    <source>
        <dbReference type="Proteomes" id="UP000245166"/>
    </source>
</evidence>
<keyword evidence="2" id="KW-1133">Transmembrane helix</keyword>
<organism evidence="3 4">
    <name type="scientific">Serinibacter arcticus</name>
    <dbReference type="NCBI Taxonomy" id="1655435"/>
    <lineage>
        <taxon>Bacteria</taxon>
        <taxon>Bacillati</taxon>
        <taxon>Actinomycetota</taxon>
        <taxon>Actinomycetes</taxon>
        <taxon>Micrococcales</taxon>
        <taxon>Beutenbergiaceae</taxon>
        <taxon>Serinibacter</taxon>
    </lineage>
</organism>
<sequence>MSAPEPVLPPPEAPHALGASRRPPVPGPPVAAVLTGSRRPAPATALGAVAVGFRRYSVSTGAVLGAAVVWLAVLALTGLSLFAAARGLGFVDSELVARTGRSMSRAVLTFEGRIFTATIGAVPATLALIACSSGGLRLVRTGAVRFADFFTVPRGVPTLAFIGLGAAVALVGALTFGGGAAAGLVFIFAGPAFVDSPRSALGAYRTSALLVGSRFWQTLLLAVLASVIAAGGFLVFLVGALWTLPAAGLAVVALYCGLRREMITA</sequence>
<feature type="transmembrane region" description="Helical" evidence="2">
    <location>
        <begin position="62"/>
        <end position="85"/>
    </location>
</feature>
<dbReference type="AlphaFoldDB" id="A0A2U1ZR62"/>
<dbReference type="RefSeq" id="WP_109227862.1">
    <property type="nucleotide sequence ID" value="NZ_PYHR01000002.1"/>
</dbReference>
<proteinExistence type="predicted"/>
<evidence type="ECO:0000256" key="2">
    <source>
        <dbReference type="SAM" id="Phobius"/>
    </source>
</evidence>
<evidence type="ECO:0008006" key="5">
    <source>
        <dbReference type="Google" id="ProtNLM"/>
    </source>
</evidence>
<dbReference type="EMBL" id="PYHR01000002">
    <property type="protein sequence ID" value="PWD49479.1"/>
    <property type="molecule type" value="Genomic_DNA"/>
</dbReference>
<dbReference type="Proteomes" id="UP000245166">
    <property type="component" value="Unassembled WGS sequence"/>
</dbReference>
<keyword evidence="2" id="KW-0812">Transmembrane</keyword>
<feature type="transmembrane region" description="Helical" evidence="2">
    <location>
        <begin position="240"/>
        <end position="258"/>
    </location>
</feature>
<protein>
    <recommendedName>
        <fullName evidence="5">Integral membrane protein</fullName>
    </recommendedName>
</protein>
<name>A0A2U1ZR62_9MICO</name>
<evidence type="ECO:0000313" key="3">
    <source>
        <dbReference type="EMBL" id="PWD49479.1"/>
    </source>
</evidence>
<comment type="caution">
    <text evidence="3">The sequence shown here is derived from an EMBL/GenBank/DDBJ whole genome shotgun (WGS) entry which is preliminary data.</text>
</comment>
<evidence type="ECO:0000256" key="1">
    <source>
        <dbReference type="SAM" id="MobiDB-lite"/>
    </source>
</evidence>
<feature type="transmembrane region" description="Helical" evidence="2">
    <location>
        <begin position="106"/>
        <end position="130"/>
    </location>
</feature>
<feature type="transmembrane region" description="Helical" evidence="2">
    <location>
        <begin position="161"/>
        <end position="194"/>
    </location>
</feature>
<reference evidence="3 4" key="1">
    <citation type="submission" date="2018-03" db="EMBL/GenBank/DDBJ databases">
        <title>Genome assembly of novel Miniimonas species PCH200.</title>
        <authorList>
            <person name="Thakur V."/>
            <person name="Kumar V."/>
            <person name="Singh D."/>
        </authorList>
    </citation>
    <scope>NUCLEOTIDE SEQUENCE [LARGE SCALE GENOMIC DNA]</scope>
    <source>
        <strain evidence="3 4">PCH200</strain>
    </source>
</reference>
<feature type="compositionally biased region" description="Pro residues" evidence="1">
    <location>
        <begin position="1"/>
        <end position="13"/>
    </location>
</feature>
<keyword evidence="2" id="KW-0472">Membrane</keyword>
<feature type="region of interest" description="Disordered" evidence="1">
    <location>
        <begin position="1"/>
        <end position="29"/>
    </location>
</feature>
<feature type="transmembrane region" description="Helical" evidence="2">
    <location>
        <begin position="215"/>
        <end position="234"/>
    </location>
</feature>
<gene>
    <name evidence="3" type="ORF">C8046_00830</name>
</gene>
<accession>A0A2U1ZR62</accession>